<accession>A0A9X8Y9I5</accession>
<gene>
    <name evidence="2" type="ORF">EDD78_101470</name>
</gene>
<evidence type="ECO:0000256" key="1">
    <source>
        <dbReference type="SAM" id="MobiDB-lite"/>
    </source>
</evidence>
<reference evidence="2 3" key="1">
    <citation type="submission" date="2019-03" db="EMBL/GenBank/DDBJ databases">
        <title>Genomic Encyclopedia of Type Strains, Phase IV (KMG-IV): sequencing the most valuable type-strain genomes for metagenomic binning, comparative biology and taxonomic classification.</title>
        <authorList>
            <person name="Goeker M."/>
        </authorList>
    </citation>
    <scope>NUCLEOTIDE SEQUENCE [LARGE SCALE GENOMIC DNA]</scope>
    <source>
        <strain evidence="2 3">DSM 100433</strain>
    </source>
</reference>
<sequence>MPDVWVKLYTIDAKDDISYVEQVKTDTQGKISFGRQPSLVGKKYYFFIPQTTSEYSEYDGKDKAFSLPGKVPTIELDKGCAITATVTVDGIPRSDVKVILKYNYDYEVTSDANGKVTFSGLPANTNAYFKVEAADDYMAYKSPVFKLGVNPPAVIPLKTGNRLSTTVTYMGQPVKNKWVTLRCIPFEASDCDILAMTDENGVAVFEKVPDGDCYFIVKASESDEYANYDGKFYDKRFTVPGDEIPSIELEEGHKISFQVSLENGKEIKDLNIKLFYRHPREVNFRIAQKNLRGSLGTNPTITFSNLSKLDNCYIQIEREEGQNARYYGDEQGEFFSIPGNAPDIVLKIGESGSVRVTMNGLPRQGVYVRIRGTNDIVSSVTKDDGIASFTNLSVSQKAYLVVGRKKGEFAAYNGANKNKVFSTTDGKYPDIELEKGGAFTARFLDHGKPLTNIEVDLYQIDAMDEYWNAGEEKVNQSGVATFTNIVPGGNYYFVLSREDDDGFWIPFYDGEDLPKYTLPADITIDIGDNSGSSTSSRRKDKNDNSGNWNQSYTAPKLGGSAPAPISGPVNTETAVNLTREALKVAGQAGNTSAVVKFRNVGAMTLATARAIGEAAGTTPVKIHADSTLGDGTVDVRLTLSPAQMTKDIDLSASTVSERAKSTKALFGKWFKNRLQVISFTQQGSFGMPVEIAVKPDKELDQKSLYFYHYDKETNSYKQIPAPNYWMDENGYLHFTTSLAGDVIITDAPLQK</sequence>
<evidence type="ECO:0000313" key="2">
    <source>
        <dbReference type="EMBL" id="TCL45487.1"/>
    </source>
</evidence>
<comment type="caution">
    <text evidence="2">The sequence shown here is derived from an EMBL/GenBank/DDBJ whole genome shotgun (WGS) entry which is preliminary data.</text>
</comment>
<feature type="region of interest" description="Disordered" evidence="1">
    <location>
        <begin position="527"/>
        <end position="566"/>
    </location>
</feature>
<organism evidence="2 3">
    <name type="scientific">Harryflintia acetispora</name>
    <dbReference type="NCBI Taxonomy" id="1849041"/>
    <lineage>
        <taxon>Bacteria</taxon>
        <taxon>Bacillati</taxon>
        <taxon>Bacillota</taxon>
        <taxon>Clostridia</taxon>
        <taxon>Eubacteriales</taxon>
        <taxon>Oscillospiraceae</taxon>
        <taxon>Harryflintia</taxon>
    </lineage>
</organism>
<dbReference type="Proteomes" id="UP000294682">
    <property type="component" value="Unassembled WGS sequence"/>
</dbReference>
<protein>
    <submittedName>
        <fullName evidence="2">Uncharacterized protein</fullName>
    </submittedName>
</protein>
<feature type="compositionally biased region" description="Polar residues" evidence="1">
    <location>
        <begin position="544"/>
        <end position="553"/>
    </location>
</feature>
<dbReference type="EMBL" id="SLUK01000001">
    <property type="protein sequence ID" value="TCL45487.1"/>
    <property type="molecule type" value="Genomic_DNA"/>
</dbReference>
<keyword evidence="3" id="KW-1185">Reference proteome</keyword>
<proteinExistence type="predicted"/>
<dbReference type="AlphaFoldDB" id="A0A9X8Y9I5"/>
<name>A0A9X8Y9I5_9FIRM</name>
<evidence type="ECO:0000313" key="3">
    <source>
        <dbReference type="Proteomes" id="UP000294682"/>
    </source>
</evidence>